<keyword evidence="1" id="KW-0328">Glycosyltransferase</keyword>
<reference evidence="5 6" key="1">
    <citation type="submission" date="2023-02" db="EMBL/GenBank/DDBJ databases">
        <authorList>
            <person name="Mo P."/>
        </authorList>
    </citation>
    <scope>NUCLEOTIDE SEQUENCE [LARGE SCALE GENOMIC DNA]</scope>
    <source>
        <strain evidence="5 6">HUAS 3</strain>
    </source>
</reference>
<evidence type="ECO:0000259" key="3">
    <source>
        <dbReference type="Pfam" id="PF00534"/>
    </source>
</evidence>
<dbReference type="Gene3D" id="3.40.50.2000">
    <property type="entry name" value="Glycogen Phosphorylase B"/>
    <property type="match status" value="2"/>
</dbReference>
<evidence type="ECO:0000313" key="6">
    <source>
        <dbReference type="Proteomes" id="UP001219605"/>
    </source>
</evidence>
<dbReference type="PANTHER" id="PTHR45947:SF3">
    <property type="entry name" value="SULFOQUINOVOSYL TRANSFERASE SQD2"/>
    <property type="match status" value="1"/>
</dbReference>
<dbReference type="RefSeq" id="WP_275034023.1">
    <property type="nucleotide sequence ID" value="NZ_CP118615.1"/>
</dbReference>
<dbReference type="EMBL" id="CP118615">
    <property type="protein sequence ID" value="WDZ87133.1"/>
    <property type="molecule type" value="Genomic_DNA"/>
</dbReference>
<name>A0ABY7ZW76_9ACTN</name>
<feature type="domain" description="Glycosyl transferase family 1" evidence="3">
    <location>
        <begin position="198"/>
        <end position="347"/>
    </location>
</feature>
<dbReference type="SUPFAM" id="SSF53756">
    <property type="entry name" value="UDP-Glycosyltransferase/glycogen phosphorylase"/>
    <property type="match status" value="1"/>
</dbReference>
<dbReference type="Pfam" id="PF13439">
    <property type="entry name" value="Glyco_transf_4"/>
    <property type="match status" value="1"/>
</dbReference>
<dbReference type="PANTHER" id="PTHR45947">
    <property type="entry name" value="SULFOQUINOVOSYL TRANSFERASE SQD2"/>
    <property type="match status" value="1"/>
</dbReference>
<evidence type="ECO:0000313" key="5">
    <source>
        <dbReference type="EMBL" id="WDZ87133.1"/>
    </source>
</evidence>
<feature type="domain" description="Glycosyltransferase subfamily 4-like N-terminal" evidence="4">
    <location>
        <begin position="14"/>
        <end position="183"/>
    </location>
</feature>
<accession>A0ABY7ZW76</accession>
<dbReference type="InterPro" id="IPR050194">
    <property type="entry name" value="Glycosyltransferase_grp1"/>
</dbReference>
<gene>
    <name evidence="5" type="ORF">PVK37_12355</name>
</gene>
<evidence type="ECO:0000256" key="1">
    <source>
        <dbReference type="ARBA" id="ARBA00022676"/>
    </source>
</evidence>
<dbReference type="InterPro" id="IPR001296">
    <property type="entry name" value="Glyco_trans_1"/>
</dbReference>
<evidence type="ECO:0000259" key="4">
    <source>
        <dbReference type="Pfam" id="PF13439"/>
    </source>
</evidence>
<dbReference type="Pfam" id="PF00534">
    <property type="entry name" value="Glycos_transf_1"/>
    <property type="match status" value="1"/>
</dbReference>
<keyword evidence="2" id="KW-0808">Transferase</keyword>
<dbReference type="InterPro" id="IPR028098">
    <property type="entry name" value="Glyco_trans_4-like_N"/>
</dbReference>
<proteinExistence type="predicted"/>
<evidence type="ECO:0000256" key="2">
    <source>
        <dbReference type="ARBA" id="ARBA00022679"/>
    </source>
</evidence>
<organism evidence="5 6">
    <name type="scientific">Micromonospora cathayae</name>
    <dbReference type="NCBI Taxonomy" id="3028804"/>
    <lineage>
        <taxon>Bacteria</taxon>
        <taxon>Bacillati</taxon>
        <taxon>Actinomycetota</taxon>
        <taxon>Actinomycetes</taxon>
        <taxon>Micromonosporales</taxon>
        <taxon>Micromonosporaceae</taxon>
        <taxon>Micromonospora</taxon>
    </lineage>
</organism>
<sequence length="381" mass="40439">MRIAIVTESFPPDVNGVAHSVARVAEHLVARGHEPMVVAPAPSGGHGRRLVDDLPYPVVRIPSVPMPRYRSFRLGLPGNRLADTLLSFAPDVVHLASPFVLGARAATLAARHRLPSVAVYQTDVAAYARAYQVGWGEVAAWRRLREIHNSAGRTLAPSTRAAADLIAHGVERIWLWRRGVDADLFHPDRRDPGIRRRLAPNGEVLVGYVGRLAPEKRVELLAATCRLPGVRVVVVGDGPARRELARTLPGAVFLGTRHGEELARLYASLDVFAHTGPHETFGQTVQEALASGVPVVAPAAGGPVDLVQSGGTGLLVPPGDGAALAAAVADLAADPQRRRAYGAAGRRAVGRRSWTVIGDELIGHYRAVRAAAQPSGLPADA</sequence>
<keyword evidence="6" id="KW-1185">Reference proteome</keyword>
<protein>
    <submittedName>
        <fullName evidence="5">Glycosyltransferase family 1 protein</fullName>
    </submittedName>
</protein>
<dbReference type="Proteomes" id="UP001219605">
    <property type="component" value="Chromosome"/>
</dbReference>
<dbReference type="CDD" id="cd03814">
    <property type="entry name" value="GT4-like"/>
    <property type="match status" value="1"/>
</dbReference>